<accession>A0AA36FL86</accession>
<keyword evidence="3" id="KW-1185">Reference proteome</keyword>
<dbReference type="EMBL" id="OX597834">
    <property type="protein sequence ID" value="CAI9738083.1"/>
    <property type="molecule type" value="Genomic_DNA"/>
</dbReference>
<proteinExistence type="predicted"/>
<evidence type="ECO:0000256" key="1">
    <source>
        <dbReference type="SAM" id="Phobius"/>
    </source>
</evidence>
<keyword evidence="1" id="KW-1133">Transmembrane helix</keyword>
<name>A0AA36FL86_OCTVU</name>
<dbReference type="AlphaFoldDB" id="A0AA36FL86"/>
<keyword evidence="1" id="KW-0812">Transmembrane</keyword>
<evidence type="ECO:0000313" key="3">
    <source>
        <dbReference type="Proteomes" id="UP001162480"/>
    </source>
</evidence>
<reference evidence="2" key="1">
    <citation type="submission" date="2023-08" db="EMBL/GenBank/DDBJ databases">
        <authorList>
            <person name="Alioto T."/>
            <person name="Alioto T."/>
            <person name="Gomez Garrido J."/>
        </authorList>
    </citation>
    <scope>NUCLEOTIDE SEQUENCE</scope>
</reference>
<organism evidence="2 3">
    <name type="scientific">Octopus vulgaris</name>
    <name type="common">Common octopus</name>
    <dbReference type="NCBI Taxonomy" id="6645"/>
    <lineage>
        <taxon>Eukaryota</taxon>
        <taxon>Metazoa</taxon>
        <taxon>Spiralia</taxon>
        <taxon>Lophotrochozoa</taxon>
        <taxon>Mollusca</taxon>
        <taxon>Cephalopoda</taxon>
        <taxon>Coleoidea</taxon>
        <taxon>Octopodiformes</taxon>
        <taxon>Octopoda</taxon>
        <taxon>Incirrata</taxon>
        <taxon>Octopodidae</taxon>
        <taxon>Octopus</taxon>
    </lineage>
</organism>
<sequence>MLDNPTVTHTISCVAVLYTVEHTHTYLRTGFITGMTCFFCHASIIIVLVKHPFWRGVDKLPKLHGFCGWMPFLTLTTLQSGHRVLLHSSGQGAYYVAPSPTSPQGYRCSAGEGCRGQASVQEQPRFYLA</sequence>
<evidence type="ECO:0000313" key="2">
    <source>
        <dbReference type="EMBL" id="CAI9738083.1"/>
    </source>
</evidence>
<protein>
    <submittedName>
        <fullName evidence="2">Uncharacterized protein</fullName>
    </submittedName>
</protein>
<gene>
    <name evidence="2" type="ORF">OCTVUL_1B010113</name>
</gene>
<feature type="transmembrane region" description="Helical" evidence="1">
    <location>
        <begin position="26"/>
        <end position="49"/>
    </location>
</feature>
<keyword evidence="1" id="KW-0472">Membrane</keyword>
<dbReference type="Proteomes" id="UP001162480">
    <property type="component" value="Chromosome 21"/>
</dbReference>